<reference evidence="1 2" key="1">
    <citation type="journal article" date="2023" name="Plants (Basel)">
        <title>Bridging the Gap: Combining Genomics and Transcriptomics Approaches to Understand Stylosanthes scabra, an Orphan Legume from the Brazilian Caatinga.</title>
        <authorList>
            <person name="Ferreira-Neto J.R.C."/>
            <person name="da Silva M.D."/>
            <person name="Binneck E."/>
            <person name="de Melo N.F."/>
            <person name="da Silva R.H."/>
            <person name="de Melo A.L.T.M."/>
            <person name="Pandolfi V."/>
            <person name="Bustamante F.O."/>
            <person name="Brasileiro-Vidal A.C."/>
            <person name="Benko-Iseppon A.M."/>
        </authorList>
    </citation>
    <scope>NUCLEOTIDE SEQUENCE [LARGE SCALE GENOMIC DNA]</scope>
    <source>
        <tissue evidence="1">Leaves</tissue>
    </source>
</reference>
<name>A0ABU6UR28_9FABA</name>
<dbReference type="EMBL" id="JASCZI010122145">
    <property type="protein sequence ID" value="MED6163787.1"/>
    <property type="molecule type" value="Genomic_DNA"/>
</dbReference>
<sequence length="96" mass="11240">MGIEARTPSAVVQIEKKAPHSMKDDFLNTIPYKTISEIKDLIEKIICVTIGTSKDFTSEKSWWYKDCNNCLNADERRWGYLQMSQLPRESRDFYSK</sequence>
<dbReference type="Proteomes" id="UP001341840">
    <property type="component" value="Unassembled WGS sequence"/>
</dbReference>
<gene>
    <name evidence="1" type="ORF">PIB30_083381</name>
</gene>
<keyword evidence="2" id="KW-1185">Reference proteome</keyword>
<comment type="caution">
    <text evidence="1">The sequence shown here is derived from an EMBL/GenBank/DDBJ whole genome shotgun (WGS) entry which is preliminary data.</text>
</comment>
<feature type="non-terminal residue" evidence="1">
    <location>
        <position position="96"/>
    </location>
</feature>
<protein>
    <submittedName>
        <fullName evidence="1">Uncharacterized protein</fullName>
    </submittedName>
</protein>
<accession>A0ABU6UR28</accession>
<evidence type="ECO:0000313" key="2">
    <source>
        <dbReference type="Proteomes" id="UP001341840"/>
    </source>
</evidence>
<proteinExistence type="predicted"/>
<organism evidence="1 2">
    <name type="scientific">Stylosanthes scabra</name>
    <dbReference type="NCBI Taxonomy" id="79078"/>
    <lineage>
        <taxon>Eukaryota</taxon>
        <taxon>Viridiplantae</taxon>
        <taxon>Streptophyta</taxon>
        <taxon>Embryophyta</taxon>
        <taxon>Tracheophyta</taxon>
        <taxon>Spermatophyta</taxon>
        <taxon>Magnoliopsida</taxon>
        <taxon>eudicotyledons</taxon>
        <taxon>Gunneridae</taxon>
        <taxon>Pentapetalae</taxon>
        <taxon>rosids</taxon>
        <taxon>fabids</taxon>
        <taxon>Fabales</taxon>
        <taxon>Fabaceae</taxon>
        <taxon>Papilionoideae</taxon>
        <taxon>50 kb inversion clade</taxon>
        <taxon>dalbergioids sensu lato</taxon>
        <taxon>Dalbergieae</taxon>
        <taxon>Pterocarpus clade</taxon>
        <taxon>Stylosanthes</taxon>
    </lineage>
</organism>
<evidence type="ECO:0000313" key="1">
    <source>
        <dbReference type="EMBL" id="MED6163787.1"/>
    </source>
</evidence>